<accession>A0ABS5A2I2</accession>
<sequence length="71" mass="7691">MKSLMKTLASGTLGVLTVVLLVFLPAGTFDYWQGWVFLAVIIVSGWVAGGYFLRTNPAVLQRRMPAAESCA</sequence>
<keyword evidence="3" id="KW-1185">Reference proteome</keyword>
<feature type="transmembrane region" description="Helical" evidence="1">
    <location>
        <begin position="32"/>
        <end position="53"/>
    </location>
</feature>
<organism evidence="2 3">
    <name type="scientific">Mycolicibacterium lutetiense</name>
    <dbReference type="NCBI Taxonomy" id="1641992"/>
    <lineage>
        <taxon>Bacteria</taxon>
        <taxon>Bacillati</taxon>
        <taxon>Actinomycetota</taxon>
        <taxon>Actinomycetes</taxon>
        <taxon>Mycobacteriales</taxon>
        <taxon>Mycobacteriaceae</taxon>
        <taxon>Mycolicibacterium</taxon>
    </lineage>
</organism>
<feature type="transmembrane region" description="Helical" evidence="1">
    <location>
        <begin position="7"/>
        <end position="26"/>
    </location>
</feature>
<comment type="caution">
    <text evidence="2">The sequence shown here is derived from an EMBL/GenBank/DDBJ whole genome shotgun (WGS) entry which is preliminary data.</text>
</comment>
<evidence type="ECO:0008006" key="4">
    <source>
        <dbReference type="Google" id="ProtNLM"/>
    </source>
</evidence>
<evidence type="ECO:0000313" key="3">
    <source>
        <dbReference type="Proteomes" id="UP000694460"/>
    </source>
</evidence>
<keyword evidence="1" id="KW-0812">Transmembrane</keyword>
<name>A0ABS5A2I2_9MYCO</name>
<dbReference type="Proteomes" id="UP000694460">
    <property type="component" value="Unassembled WGS sequence"/>
</dbReference>
<evidence type="ECO:0000313" key="2">
    <source>
        <dbReference type="EMBL" id="MBP2455955.1"/>
    </source>
</evidence>
<reference evidence="2 3" key="1">
    <citation type="submission" date="2021-03" db="EMBL/GenBank/DDBJ databases">
        <title>Sequencing the genomes of 1000 actinobacteria strains.</title>
        <authorList>
            <person name="Klenk H.-P."/>
        </authorList>
    </citation>
    <scope>NUCLEOTIDE SEQUENCE [LARGE SCALE GENOMIC DNA]</scope>
    <source>
        <strain evidence="2 3">DSM 46713</strain>
    </source>
</reference>
<evidence type="ECO:0000256" key="1">
    <source>
        <dbReference type="SAM" id="Phobius"/>
    </source>
</evidence>
<dbReference type="RefSeq" id="WP_209922856.1">
    <property type="nucleotide sequence ID" value="NZ_JAGIOP010000002.1"/>
</dbReference>
<gene>
    <name evidence="2" type="ORF">JOF57_005868</name>
</gene>
<keyword evidence="1" id="KW-0472">Membrane</keyword>
<proteinExistence type="predicted"/>
<keyword evidence="1" id="KW-1133">Transmembrane helix</keyword>
<dbReference type="EMBL" id="JAGIOP010000002">
    <property type="protein sequence ID" value="MBP2455955.1"/>
    <property type="molecule type" value="Genomic_DNA"/>
</dbReference>
<protein>
    <recommendedName>
        <fullName evidence="4">Transmembrane protein</fullName>
    </recommendedName>
</protein>